<name>A0A1C7LYC0_GRIFR</name>
<evidence type="ECO:0008006" key="3">
    <source>
        <dbReference type="Google" id="ProtNLM"/>
    </source>
</evidence>
<reference evidence="1 2" key="1">
    <citation type="submission" date="2016-03" db="EMBL/GenBank/DDBJ databases">
        <title>Whole genome sequencing of Grifola frondosa 9006-11.</title>
        <authorList>
            <person name="Min B."/>
            <person name="Park H."/>
            <person name="Kim J.-G."/>
            <person name="Cho H."/>
            <person name="Oh Y.-L."/>
            <person name="Kong W.-S."/>
            <person name="Choi I.-G."/>
        </authorList>
    </citation>
    <scope>NUCLEOTIDE SEQUENCE [LARGE SCALE GENOMIC DNA]</scope>
    <source>
        <strain evidence="1 2">9006-11</strain>
    </source>
</reference>
<dbReference type="AlphaFoldDB" id="A0A1C7LYC0"/>
<comment type="caution">
    <text evidence="1">The sequence shown here is derived from an EMBL/GenBank/DDBJ whole genome shotgun (WGS) entry which is preliminary data.</text>
</comment>
<organism evidence="1 2">
    <name type="scientific">Grifola frondosa</name>
    <name type="common">Maitake</name>
    <name type="synonym">Polyporus frondosus</name>
    <dbReference type="NCBI Taxonomy" id="5627"/>
    <lineage>
        <taxon>Eukaryota</taxon>
        <taxon>Fungi</taxon>
        <taxon>Dikarya</taxon>
        <taxon>Basidiomycota</taxon>
        <taxon>Agaricomycotina</taxon>
        <taxon>Agaricomycetes</taxon>
        <taxon>Polyporales</taxon>
        <taxon>Grifolaceae</taxon>
        <taxon>Grifola</taxon>
    </lineage>
</organism>
<keyword evidence="2" id="KW-1185">Reference proteome</keyword>
<evidence type="ECO:0000313" key="1">
    <source>
        <dbReference type="EMBL" id="OBZ69681.1"/>
    </source>
</evidence>
<dbReference type="OMA" id="MSRICHR"/>
<gene>
    <name evidence="1" type="ORF">A0H81_10193</name>
</gene>
<evidence type="ECO:0000313" key="2">
    <source>
        <dbReference type="Proteomes" id="UP000092993"/>
    </source>
</evidence>
<accession>A0A1C7LYC0</accession>
<protein>
    <recommendedName>
        <fullName evidence="3">MYND-type domain-containing protein</fullName>
    </recommendedName>
</protein>
<dbReference type="Proteomes" id="UP000092993">
    <property type="component" value="Unassembled WGS sequence"/>
</dbReference>
<dbReference type="EMBL" id="LUGG01000015">
    <property type="protein sequence ID" value="OBZ69681.1"/>
    <property type="molecule type" value="Genomic_DNA"/>
</dbReference>
<sequence length="181" mass="20209">MSRICHRQIQSKACQKAAWPSHKEKCKVNQRAHGGLGDVPAPLKDLRAFTSKHRPSLAEAGIRALDACADPSRTKKFLLVVFLRSRPDSRRIETMFYATGADVVPFDMFPQAEEMRGMLRLAHEENVRTGFMGTLNVILLCVDTGTSNVMPVGFDPHTPLEPLSMDWKSCLMKKLNEGIVS</sequence>
<dbReference type="STRING" id="5627.A0A1C7LYC0"/>
<dbReference type="OrthoDB" id="341421at2759"/>
<proteinExistence type="predicted"/>